<evidence type="ECO:0000256" key="2">
    <source>
        <dbReference type="SAM" id="Phobius"/>
    </source>
</evidence>
<feature type="region of interest" description="Disordered" evidence="1">
    <location>
        <begin position="40"/>
        <end position="59"/>
    </location>
</feature>
<accession>A0A3A5K550</accession>
<evidence type="ECO:0000313" key="3">
    <source>
        <dbReference type="EMBL" id="RJT27719.1"/>
    </source>
</evidence>
<keyword evidence="2" id="KW-0812">Transmembrane</keyword>
<gene>
    <name evidence="3" type="ORF">D3227_35760</name>
</gene>
<comment type="caution">
    <text evidence="3">The sequence shown here is derived from an EMBL/GenBank/DDBJ whole genome shotgun (WGS) entry which is preliminary data.</text>
</comment>
<sequence>MADPPSYPGAPRWVKIAGIIAIILVLLVIAALFTGVGGPHGPGRHLPSSSVTEPGTQQP</sequence>
<feature type="transmembrane region" description="Helical" evidence="2">
    <location>
        <begin position="12"/>
        <end position="36"/>
    </location>
</feature>
<dbReference type="RefSeq" id="WP_120018825.1">
    <property type="nucleotide sequence ID" value="NZ_QZWZ01000060.1"/>
</dbReference>
<reference evidence="3 4" key="1">
    <citation type="submission" date="2018-09" db="EMBL/GenBank/DDBJ databases">
        <title>Mesorhizobium carmichaelinearum sp. nov. isolated from Carmichaelinea spp. root nodules in New Zealand.</title>
        <authorList>
            <person name="De Meyer S.E."/>
        </authorList>
    </citation>
    <scope>NUCLEOTIDE SEQUENCE [LARGE SCALE GENOMIC DNA]</scope>
    <source>
        <strain evidence="3 4">ICMP19557</strain>
    </source>
</reference>
<protein>
    <submittedName>
        <fullName evidence="3">Uncharacterized protein</fullName>
    </submittedName>
</protein>
<organism evidence="3 4">
    <name type="scientific">Mesorhizobium waimense</name>
    <dbReference type="NCBI Taxonomy" id="1300307"/>
    <lineage>
        <taxon>Bacteria</taxon>
        <taxon>Pseudomonadati</taxon>
        <taxon>Pseudomonadota</taxon>
        <taxon>Alphaproteobacteria</taxon>
        <taxon>Hyphomicrobiales</taxon>
        <taxon>Phyllobacteriaceae</taxon>
        <taxon>Mesorhizobium</taxon>
    </lineage>
</organism>
<feature type="compositionally biased region" description="Polar residues" evidence="1">
    <location>
        <begin position="47"/>
        <end position="59"/>
    </location>
</feature>
<dbReference type="EMBL" id="QZWZ01000060">
    <property type="protein sequence ID" value="RJT27719.1"/>
    <property type="molecule type" value="Genomic_DNA"/>
</dbReference>
<dbReference type="Proteomes" id="UP000272706">
    <property type="component" value="Unassembled WGS sequence"/>
</dbReference>
<keyword evidence="2" id="KW-1133">Transmembrane helix</keyword>
<keyword evidence="4" id="KW-1185">Reference proteome</keyword>
<dbReference type="AlphaFoldDB" id="A0A3A5K550"/>
<evidence type="ECO:0000313" key="4">
    <source>
        <dbReference type="Proteomes" id="UP000272706"/>
    </source>
</evidence>
<proteinExistence type="predicted"/>
<evidence type="ECO:0000256" key="1">
    <source>
        <dbReference type="SAM" id="MobiDB-lite"/>
    </source>
</evidence>
<keyword evidence="2" id="KW-0472">Membrane</keyword>
<name>A0A3A5K550_9HYPH</name>